<dbReference type="InterPro" id="IPR034113">
    <property type="entry name" value="SCP_GAPR1-like"/>
</dbReference>
<dbReference type="InterPro" id="IPR018244">
    <property type="entry name" value="Allrgn_V5/Tpx1_CS"/>
</dbReference>
<feature type="transmembrane region" description="Helical" evidence="1">
    <location>
        <begin position="27"/>
        <end position="45"/>
    </location>
</feature>
<dbReference type="GO" id="GO:0005576">
    <property type="term" value="C:extracellular region"/>
    <property type="evidence" value="ECO:0007669"/>
    <property type="project" value="InterPro"/>
</dbReference>
<protein>
    <recommendedName>
        <fullName evidence="2">SCP domain-containing protein</fullName>
    </recommendedName>
</protein>
<keyword evidence="1" id="KW-0812">Transmembrane</keyword>
<dbReference type="InterPro" id="IPR035940">
    <property type="entry name" value="CAP_sf"/>
</dbReference>
<dbReference type="EMBL" id="CAJNOJ010000151">
    <property type="protein sequence ID" value="CAF1206025.1"/>
    <property type="molecule type" value="Genomic_DNA"/>
</dbReference>
<dbReference type="PRINTS" id="PR00837">
    <property type="entry name" value="V5TPXLIKE"/>
</dbReference>
<evidence type="ECO:0000259" key="2">
    <source>
        <dbReference type="SMART" id="SM00198"/>
    </source>
</evidence>
<name>A0A814WS12_ADIRI</name>
<dbReference type="PANTHER" id="PTHR10334">
    <property type="entry name" value="CYSTEINE-RICH SECRETORY PROTEIN-RELATED"/>
    <property type="match status" value="1"/>
</dbReference>
<gene>
    <name evidence="3" type="ORF">EDS130_LOCUS25630</name>
</gene>
<feature type="domain" description="SCP" evidence="2">
    <location>
        <begin position="92"/>
        <end position="231"/>
    </location>
</feature>
<evidence type="ECO:0000256" key="1">
    <source>
        <dbReference type="SAM" id="Phobius"/>
    </source>
</evidence>
<dbReference type="SMART" id="SM00198">
    <property type="entry name" value="SCP"/>
    <property type="match status" value="1"/>
</dbReference>
<dbReference type="InterPro" id="IPR001283">
    <property type="entry name" value="CRISP-related"/>
</dbReference>
<dbReference type="CDD" id="cd05382">
    <property type="entry name" value="CAP_GAPR1-like"/>
    <property type="match status" value="1"/>
</dbReference>
<proteinExistence type="predicted"/>
<organism evidence="3 4">
    <name type="scientific">Adineta ricciae</name>
    <name type="common">Rotifer</name>
    <dbReference type="NCBI Taxonomy" id="249248"/>
    <lineage>
        <taxon>Eukaryota</taxon>
        <taxon>Metazoa</taxon>
        <taxon>Spiralia</taxon>
        <taxon>Gnathifera</taxon>
        <taxon>Rotifera</taxon>
        <taxon>Eurotatoria</taxon>
        <taxon>Bdelloidea</taxon>
        <taxon>Adinetida</taxon>
        <taxon>Adinetidae</taxon>
        <taxon>Adineta</taxon>
    </lineage>
</organism>
<dbReference type="InterPro" id="IPR014044">
    <property type="entry name" value="CAP_dom"/>
</dbReference>
<keyword evidence="1" id="KW-0472">Membrane</keyword>
<evidence type="ECO:0000313" key="4">
    <source>
        <dbReference type="Proteomes" id="UP000663852"/>
    </source>
</evidence>
<dbReference type="Gene3D" id="3.40.33.10">
    <property type="entry name" value="CAP"/>
    <property type="match status" value="1"/>
</dbReference>
<accession>A0A814WS12</accession>
<dbReference type="Pfam" id="PF00188">
    <property type="entry name" value="CAP"/>
    <property type="match status" value="1"/>
</dbReference>
<evidence type="ECO:0000313" key="3">
    <source>
        <dbReference type="EMBL" id="CAF1206025.1"/>
    </source>
</evidence>
<sequence>MSDILEIHCNTSTNDQIQDNKMRSQTVVVLFTLCLSAFYAAGYRINQSNDKRLDGTLRQLLRQQQLRSNKRGGNRFIFSERSEPGDEVPLETFRQQALDKHNEYRSKHCVPALQLDDELNNIAQQYAEKLAATDTFEHSGATYHGEWMGENIYTAWSSESVLNTPGDKAVTKWYNEISDYDWNNPTSSSGTGHFTQVVWKASTRLGIGRAVSASNKIYVVANYFPGGNFNNAYEENVPRLC</sequence>
<dbReference type="SUPFAM" id="SSF55797">
    <property type="entry name" value="PR-1-like"/>
    <property type="match status" value="1"/>
</dbReference>
<keyword evidence="1" id="KW-1133">Transmembrane helix</keyword>
<reference evidence="3" key="1">
    <citation type="submission" date="2021-02" db="EMBL/GenBank/DDBJ databases">
        <authorList>
            <person name="Nowell W R."/>
        </authorList>
    </citation>
    <scope>NUCLEOTIDE SEQUENCE</scope>
</reference>
<dbReference type="OrthoDB" id="337038at2759"/>
<dbReference type="AlphaFoldDB" id="A0A814WS12"/>
<dbReference type="FunFam" id="3.40.33.10:FF:000002">
    <property type="entry name" value="Golgi-associated plant pathogenesis-related protein 1"/>
    <property type="match status" value="1"/>
</dbReference>
<dbReference type="Proteomes" id="UP000663852">
    <property type="component" value="Unassembled WGS sequence"/>
</dbReference>
<comment type="caution">
    <text evidence="3">The sequence shown here is derived from an EMBL/GenBank/DDBJ whole genome shotgun (WGS) entry which is preliminary data.</text>
</comment>
<dbReference type="PROSITE" id="PS01009">
    <property type="entry name" value="CRISP_1"/>
    <property type="match status" value="1"/>
</dbReference>